<dbReference type="AlphaFoldDB" id="A0A0S4LDI7"/>
<accession>A0A0S4LDI7</accession>
<dbReference type="EMBL" id="CZQA01000008">
    <property type="protein sequence ID" value="CUS34905.1"/>
    <property type="molecule type" value="Genomic_DNA"/>
</dbReference>
<dbReference type="InterPro" id="IPR018759">
    <property type="entry name" value="BBP2_2"/>
</dbReference>
<evidence type="ECO:0000313" key="1">
    <source>
        <dbReference type="EMBL" id="CUS34905.1"/>
    </source>
</evidence>
<gene>
    <name evidence="1" type="ORF">COMA1_20016</name>
</gene>
<evidence type="ECO:0008006" key="3">
    <source>
        <dbReference type="Google" id="ProtNLM"/>
    </source>
</evidence>
<name>A0A0S4LDI7_9BACT</name>
<proteinExistence type="predicted"/>
<dbReference type="STRING" id="1742972.COMA1_20016"/>
<protein>
    <recommendedName>
        <fullName evidence="3">Exopolysaccharide biosynthesis operon protein EpsL</fullName>
    </recommendedName>
</protein>
<reference evidence="1 2" key="1">
    <citation type="submission" date="2015-10" db="EMBL/GenBank/DDBJ databases">
        <authorList>
            <person name="Gilbert D.G."/>
        </authorList>
    </citation>
    <scope>NUCLEOTIDE SEQUENCE [LARGE SCALE GENOMIC DNA]</scope>
    <source>
        <strain evidence="1">COMA1</strain>
    </source>
</reference>
<dbReference type="Proteomes" id="UP000199032">
    <property type="component" value="Unassembled WGS sequence"/>
</dbReference>
<sequence>MKLFFCRSHVQLNWLFRPIAITMLVSGLFQVSDGYAQTTVIPSAHVSGYYDTNIWSRPAGFLPSGTRLDDYVTAVGGAVELLHETRDIDAKLKLGGDFNAYMENTSLNFFNAKVNGTIGLDRWVDQYVRGGRLRVTENFRYTPQSPGFVTGVRQAIAQDNTFFTGLQAFRANTFTNTTAVTGSYPISRDFALEGGYTLGIRRFGSIVGGDGNTDVRFFNTTSNTWFGGPRYQLSKNDSIAAVYRQSFILQSRSGGRSFATNIITLAGNYEKKIQEWEFKVEAGVTFVEPGSGTFPTGSMQVSNHIERDTVLRVVVFREARPSVFLVGGAVLSNVGQVGISHRIYERLTLEGEAAFGYNEFFQPTISTNSTFQNFSGTPRLTYKLTRDITADISYTFNYVKSDASSIQYQFSRHMVGFFLTAEWK</sequence>
<organism evidence="1 2">
    <name type="scientific">Candidatus Nitrospira nitrosa</name>
    <dbReference type="NCBI Taxonomy" id="1742972"/>
    <lineage>
        <taxon>Bacteria</taxon>
        <taxon>Pseudomonadati</taxon>
        <taxon>Nitrospirota</taxon>
        <taxon>Nitrospiria</taxon>
        <taxon>Nitrospirales</taxon>
        <taxon>Nitrospiraceae</taxon>
        <taxon>Nitrospira</taxon>
    </lineage>
</organism>
<evidence type="ECO:0000313" key="2">
    <source>
        <dbReference type="Proteomes" id="UP000199032"/>
    </source>
</evidence>
<dbReference type="Pfam" id="PF10082">
    <property type="entry name" value="BBP2_2"/>
    <property type="match status" value="1"/>
</dbReference>
<keyword evidence="2" id="KW-1185">Reference proteome</keyword>